<evidence type="ECO:0000313" key="5">
    <source>
        <dbReference type="Proteomes" id="UP000093000"/>
    </source>
</evidence>
<dbReference type="PROSITE" id="PS50158">
    <property type="entry name" value="ZF_CCHC"/>
    <property type="match status" value="2"/>
</dbReference>
<keyword evidence="1" id="KW-0862">Zinc</keyword>
<feature type="compositionally biased region" description="Low complexity" evidence="2">
    <location>
        <begin position="187"/>
        <end position="204"/>
    </location>
</feature>
<keyword evidence="1" id="KW-0479">Metal-binding</keyword>
<dbReference type="GO" id="GO:0003676">
    <property type="term" value="F:nucleic acid binding"/>
    <property type="evidence" value="ECO:0007669"/>
    <property type="project" value="InterPro"/>
</dbReference>
<dbReference type="Gene3D" id="4.10.60.10">
    <property type="entry name" value="Zinc finger, CCHC-type"/>
    <property type="match status" value="1"/>
</dbReference>
<feature type="region of interest" description="Disordered" evidence="2">
    <location>
        <begin position="113"/>
        <end position="142"/>
    </location>
</feature>
<dbReference type="GO" id="GO:0008270">
    <property type="term" value="F:zinc ion binding"/>
    <property type="evidence" value="ECO:0007669"/>
    <property type="project" value="UniProtKB-KW"/>
</dbReference>
<feature type="compositionally biased region" description="Basic and acidic residues" evidence="2">
    <location>
        <begin position="113"/>
        <end position="128"/>
    </location>
</feature>
<dbReference type="EMBL" id="LUGH01002232">
    <property type="protein sequence ID" value="OBZ80357.1"/>
    <property type="molecule type" value="Genomic_DNA"/>
</dbReference>
<gene>
    <name evidence="4" type="ORF">A0J61_11593</name>
</gene>
<feature type="domain" description="CCHC-type" evidence="3">
    <location>
        <begin position="53"/>
        <end position="68"/>
    </location>
</feature>
<dbReference type="InterPro" id="IPR036875">
    <property type="entry name" value="Znf_CCHC_sf"/>
</dbReference>
<feature type="domain" description="CCHC-type" evidence="3">
    <location>
        <begin position="73"/>
        <end position="89"/>
    </location>
</feature>
<dbReference type="SMART" id="SM00343">
    <property type="entry name" value="ZnF_C2HC"/>
    <property type="match status" value="2"/>
</dbReference>
<reference evidence="4 5" key="1">
    <citation type="submission" date="2016-03" db="EMBL/GenBank/DDBJ databases">
        <title>Choanephora cucurbitarum.</title>
        <authorList>
            <person name="Min B."/>
            <person name="Park H."/>
            <person name="Park J.-H."/>
            <person name="Shin H.-D."/>
            <person name="Choi I.-G."/>
        </authorList>
    </citation>
    <scope>NUCLEOTIDE SEQUENCE [LARGE SCALE GENOMIC DNA]</scope>
    <source>
        <strain evidence="4 5">KUS-F28377</strain>
    </source>
</reference>
<evidence type="ECO:0000259" key="3">
    <source>
        <dbReference type="PROSITE" id="PS50158"/>
    </source>
</evidence>
<dbReference type="InterPro" id="IPR001878">
    <property type="entry name" value="Znf_CCHC"/>
</dbReference>
<dbReference type="Pfam" id="PF00098">
    <property type="entry name" value="zf-CCHC"/>
    <property type="match status" value="1"/>
</dbReference>
<proteinExistence type="predicted"/>
<keyword evidence="5" id="KW-1185">Reference proteome</keyword>
<sequence length="204" mass="23037">MVLFTNFVIDTHTPAFATSSGTAVPIQQLSRQLYLSFWDKHAPASFKGAAPVCFYCRQTGHVRRECPKLQNQKCYGCGVKGHTRRFCKQKRDKLQEESTDSLLIAEYEQIKQNRGVAERRDPSTDKPNKTYTGEGPEASRWAPDSTAAYMRGMEADFPSSEDGDLRYDETMFQTKDMDLEIPDLEQSTTTPAEATTSSLSTRRV</sequence>
<protein>
    <recommendedName>
        <fullName evidence="3">CCHC-type domain-containing protein</fullName>
    </recommendedName>
</protein>
<dbReference type="OrthoDB" id="2286764at2759"/>
<dbReference type="SUPFAM" id="SSF57756">
    <property type="entry name" value="Retrovirus zinc finger-like domains"/>
    <property type="match status" value="1"/>
</dbReference>
<evidence type="ECO:0000256" key="1">
    <source>
        <dbReference type="PROSITE-ProRule" id="PRU00047"/>
    </source>
</evidence>
<keyword evidence="1" id="KW-0863">Zinc-finger</keyword>
<evidence type="ECO:0000256" key="2">
    <source>
        <dbReference type="SAM" id="MobiDB-lite"/>
    </source>
</evidence>
<dbReference type="Proteomes" id="UP000093000">
    <property type="component" value="Unassembled WGS sequence"/>
</dbReference>
<organism evidence="4 5">
    <name type="scientific">Choanephora cucurbitarum</name>
    <dbReference type="NCBI Taxonomy" id="101091"/>
    <lineage>
        <taxon>Eukaryota</taxon>
        <taxon>Fungi</taxon>
        <taxon>Fungi incertae sedis</taxon>
        <taxon>Mucoromycota</taxon>
        <taxon>Mucoromycotina</taxon>
        <taxon>Mucoromycetes</taxon>
        <taxon>Mucorales</taxon>
        <taxon>Mucorineae</taxon>
        <taxon>Choanephoraceae</taxon>
        <taxon>Choanephoroideae</taxon>
        <taxon>Choanephora</taxon>
    </lineage>
</organism>
<accession>A0A1C7MUB1</accession>
<name>A0A1C7MUB1_9FUNG</name>
<evidence type="ECO:0000313" key="4">
    <source>
        <dbReference type="EMBL" id="OBZ80357.1"/>
    </source>
</evidence>
<feature type="region of interest" description="Disordered" evidence="2">
    <location>
        <begin position="179"/>
        <end position="204"/>
    </location>
</feature>
<comment type="caution">
    <text evidence="4">The sequence shown here is derived from an EMBL/GenBank/DDBJ whole genome shotgun (WGS) entry which is preliminary data.</text>
</comment>
<dbReference type="AlphaFoldDB" id="A0A1C7MUB1"/>
<dbReference type="InParanoid" id="A0A1C7MUB1"/>